<gene>
    <name evidence="1" type="ORF">GHY86_24765</name>
</gene>
<evidence type="ECO:0000313" key="2">
    <source>
        <dbReference type="Proteomes" id="UP000714625"/>
    </source>
</evidence>
<proteinExistence type="predicted"/>
<dbReference type="RefSeq" id="WP_213869527.1">
    <property type="nucleotide sequence ID" value="NZ_JAGDKK010000009.1"/>
</dbReference>
<comment type="caution">
    <text evidence="1">The sequence shown here is derived from an EMBL/GenBank/DDBJ whole genome shotgun (WGS) entry which is preliminary data.</text>
</comment>
<name>A0AA36UXM3_VIBAL</name>
<dbReference type="EMBL" id="AAXMUW010000124">
    <property type="protein sequence ID" value="EGQ9138310.1"/>
    <property type="molecule type" value="Genomic_DNA"/>
</dbReference>
<reference evidence="1" key="1">
    <citation type="submission" date="2019-11" db="EMBL/GenBank/DDBJ databases">
        <authorList>
            <consortium name="PulseNet: The National Subtyping Network for Foodborne Disease Surveillance"/>
            <person name="Tarr C.L."/>
            <person name="Trees E."/>
            <person name="Katz L.S."/>
            <person name="Carleton-Romer H.A."/>
            <person name="Stroika S."/>
            <person name="Kucerova Z."/>
            <person name="Roache K.F."/>
            <person name="Sabol A.L."/>
            <person name="Besser J."/>
            <person name="Gerner-Smidt P."/>
        </authorList>
    </citation>
    <scope>NUCLEOTIDE SEQUENCE</scope>
    <source>
        <strain evidence="1">PNUSAV001129</strain>
    </source>
</reference>
<evidence type="ECO:0000313" key="1">
    <source>
        <dbReference type="EMBL" id="EGQ9138310.1"/>
    </source>
</evidence>
<dbReference type="Proteomes" id="UP000714625">
    <property type="component" value="Unassembled WGS sequence"/>
</dbReference>
<dbReference type="AlphaFoldDB" id="A0AA36UXM3"/>
<organism evidence="1 2">
    <name type="scientific">Vibrio alginolyticus</name>
    <dbReference type="NCBI Taxonomy" id="663"/>
    <lineage>
        <taxon>Bacteria</taxon>
        <taxon>Pseudomonadati</taxon>
        <taxon>Pseudomonadota</taxon>
        <taxon>Gammaproteobacteria</taxon>
        <taxon>Vibrionales</taxon>
        <taxon>Vibrionaceae</taxon>
        <taxon>Vibrio</taxon>
    </lineage>
</organism>
<accession>A0AA36UXM3</accession>
<protein>
    <submittedName>
        <fullName evidence="1">Uncharacterized protein</fullName>
    </submittedName>
</protein>
<sequence>MNNWTLITQPVRWQSKGLFLRERYLTSSTHSNHRYTEKIINIVGDQRTTKRIALMGEQFNLRRTINNTRGRRLESYAMEFCLTLPKEYRPDPEKWIKVVNDICYYTCKYCKLTPEEFKRFKSCIRAVLHQQDQSVKGGTGDHIHLIIPKVVFDGENFKILKELQRKQYTKIIKNIYTSSVIKHFGYNLSDYSPKNKNSGKRLETWKAIKNDLDSSIIKNKSLIRIIQQMEKWFLAFEENNEKQMKRQFNRIKKSYLEHINQGDENQIPDKYFESIRKIEKLSQRRIR</sequence>